<dbReference type="InterPro" id="IPR002125">
    <property type="entry name" value="CMP_dCMP_dom"/>
</dbReference>
<evidence type="ECO:0000256" key="6">
    <source>
        <dbReference type="ARBA" id="ARBA00022619"/>
    </source>
</evidence>
<dbReference type="RefSeq" id="WP_227625472.1">
    <property type="nucleotide sequence ID" value="NZ_BAZW01000006.1"/>
</dbReference>
<comment type="pathway">
    <text evidence="2 12">Cofactor biosynthesis; riboflavin biosynthesis; 5-amino-6-(D-ribitylamino)uracil from GTP: step 2/4.</text>
</comment>
<keyword evidence="8 12" id="KW-0862">Zinc</keyword>
<dbReference type="Proteomes" id="UP000032900">
    <property type="component" value="Unassembled WGS sequence"/>
</dbReference>
<feature type="binding site" evidence="15">
    <location>
        <position position="82"/>
    </location>
    <ligand>
        <name>Zn(2+)</name>
        <dbReference type="ChEBI" id="CHEBI:29105"/>
        <note>catalytic</note>
    </ligand>
</feature>
<accession>A0A0E9LUR3</accession>
<proteinExistence type="inferred from homology"/>
<evidence type="ECO:0000256" key="9">
    <source>
        <dbReference type="ARBA" id="ARBA00022857"/>
    </source>
</evidence>
<evidence type="ECO:0000256" key="8">
    <source>
        <dbReference type="ARBA" id="ARBA00022833"/>
    </source>
</evidence>
<organism evidence="17 18">
    <name type="scientific">Geofilum rubicundum JCM 15548</name>
    <dbReference type="NCBI Taxonomy" id="1236989"/>
    <lineage>
        <taxon>Bacteria</taxon>
        <taxon>Pseudomonadati</taxon>
        <taxon>Bacteroidota</taxon>
        <taxon>Bacteroidia</taxon>
        <taxon>Marinilabiliales</taxon>
        <taxon>Marinilabiliaceae</taxon>
        <taxon>Geofilum</taxon>
    </lineage>
</organism>
<evidence type="ECO:0000256" key="11">
    <source>
        <dbReference type="ARBA" id="ARBA00023268"/>
    </source>
</evidence>
<dbReference type="SUPFAM" id="SSF53927">
    <property type="entry name" value="Cytidine deaminase-like"/>
    <property type="match status" value="1"/>
</dbReference>
<feature type="binding site" evidence="14">
    <location>
        <position position="294"/>
    </location>
    <ligand>
        <name>substrate</name>
    </ligand>
</feature>
<reference evidence="17 18" key="1">
    <citation type="journal article" date="2015" name="Microbes Environ.">
        <title>Distribution and evolution of nitrogen fixation genes in the phylum bacteroidetes.</title>
        <authorList>
            <person name="Inoue J."/>
            <person name="Oshima K."/>
            <person name="Suda W."/>
            <person name="Sakamoto M."/>
            <person name="Iino T."/>
            <person name="Noda S."/>
            <person name="Hongoh Y."/>
            <person name="Hattori M."/>
            <person name="Ohkuma M."/>
        </authorList>
    </citation>
    <scope>NUCLEOTIDE SEQUENCE [LARGE SCALE GENOMIC DNA]</scope>
    <source>
        <strain evidence="17">JCM 15548</strain>
    </source>
</reference>
<dbReference type="PANTHER" id="PTHR38011:SF7">
    <property type="entry name" value="2,5-DIAMINO-6-RIBOSYLAMINO-4(3H)-PYRIMIDINONE 5'-PHOSPHATE REDUCTASE"/>
    <property type="match status" value="1"/>
</dbReference>
<feature type="binding site" evidence="14">
    <location>
        <position position="212"/>
    </location>
    <ligand>
        <name>NADP(+)</name>
        <dbReference type="ChEBI" id="CHEBI:58349"/>
    </ligand>
</feature>
<dbReference type="GO" id="GO:0008270">
    <property type="term" value="F:zinc ion binding"/>
    <property type="evidence" value="ECO:0007669"/>
    <property type="project" value="InterPro"/>
</dbReference>
<keyword evidence="12" id="KW-0378">Hydrolase</keyword>
<evidence type="ECO:0000313" key="18">
    <source>
        <dbReference type="Proteomes" id="UP000032900"/>
    </source>
</evidence>
<feature type="binding site" evidence="14">
    <location>
        <position position="216"/>
    </location>
    <ligand>
        <name>substrate</name>
    </ligand>
</feature>
<feature type="binding site" evidence="14">
    <location>
        <position position="161"/>
    </location>
    <ligand>
        <name>NADP(+)</name>
        <dbReference type="ChEBI" id="CHEBI:58349"/>
    </ligand>
</feature>
<evidence type="ECO:0000256" key="1">
    <source>
        <dbReference type="ARBA" id="ARBA00002151"/>
    </source>
</evidence>
<evidence type="ECO:0000256" key="2">
    <source>
        <dbReference type="ARBA" id="ARBA00004882"/>
    </source>
</evidence>
<dbReference type="SUPFAM" id="SSF53597">
    <property type="entry name" value="Dihydrofolate reductase-like"/>
    <property type="match status" value="1"/>
</dbReference>
<dbReference type="InterPro" id="IPR004794">
    <property type="entry name" value="Eubact_RibD"/>
</dbReference>
<evidence type="ECO:0000256" key="13">
    <source>
        <dbReference type="PIRSR" id="PIRSR006769-1"/>
    </source>
</evidence>
<evidence type="ECO:0000256" key="7">
    <source>
        <dbReference type="ARBA" id="ARBA00022723"/>
    </source>
</evidence>
<dbReference type="Gene3D" id="3.40.430.10">
    <property type="entry name" value="Dihydrofolate Reductase, subunit A"/>
    <property type="match status" value="1"/>
</dbReference>
<evidence type="ECO:0000256" key="10">
    <source>
        <dbReference type="ARBA" id="ARBA00023002"/>
    </source>
</evidence>
<keyword evidence="10 12" id="KW-0560">Oxidoreductase</keyword>
<comment type="similarity">
    <text evidence="4 12">In the N-terminal section; belongs to the cytidine and deoxycytidylate deaminase family.</text>
</comment>
<dbReference type="GO" id="GO:0008703">
    <property type="term" value="F:5-amino-6-(5-phosphoribosylamino)uracil reductase activity"/>
    <property type="evidence" value="ECO:0007669"/>
    <property type="project" value="UniProtKB-EC"/>
</dbReference>
<comment type="catalytic activity">
    <reaction evidence="12">
        <text>5-amino-6-(5-phospho-D-ribitylamino)uracil + NADP(+) = 5-amino-6-(5-phospho-D-ribosylamino)uracil + NADPH + H(+)</text>
        <dbReference type="Rhea" id="RHEA:17845"/>
        <dbReference type="ChEBI" id="CHEBI:15378"/>
        <dbReference type="ChEBI" id="CHEBI:57783"/>
        <dbReference type="ChEBI" id="CHEBI:58349"/>
        <dbReference type="ChEBI" id="CHEBI:58421"/>
        <dbReference type="ChEBI" id="CHEBI:58453"/>
        <dbReference type="EC" id="1.1.1.193"/>
    </reaction>
</comment>
<dbReference type="AlphaFoldDB" id="A0A0E9LUR3"/>
<keyword evidence="9 12" id="KW-0521">NADP</keyword>
<protein>
    <recommendedName>
        <fullName evidence="12">Riboflavin biosynthesis protein RibD</fullName>
    </recommendedName>
    <domain>
        <recommendedName>
            <fullName evidence="12">Diaminohydroxyphosphoribosylaminopyrimidine deaminase</fullName>
            <shortName evidence="12">DRAP deaminase</shortName>
            <ecNumber evidence="12">3.5.4.26</ecNumber>
        </recommendedName>
        <alternativeName>
            <fullName evidence="12">Riboflavin-specific deaminase</fullName>
        </alternativeName>
    </domain>
    <domain>
        <recommendedName>
            <fullName evidence="12">5-amino-6-(5-phosphoribosylamino)uracil reductase</fullName>
            <ecNumber evidence="12">1.1.1.193</ecNumber>
        </recommendedName>
        <alternativeName>
            <fullName evidence="12">HTP reductase</fullName>
        </alternativeName>
    </domain>
</protein>
<comment type="function">
    <text evidence="1 12">Converts 2,5-diamino-6-(ribosylamino)-4(3h)-pyrimidinone 5'-phosphate into 5-amino-6-(ribosylamino)-2,4(1h,3h)-pyrimidinedione 5'-phosphate.</text>
</comment>
<dbReference type="InterPro" id="IPR016193">
    <property type="entry name" value="Cytidine_deaminase-like"/>
</dbReference>
<dbReference type="InterPro" id="IPR002734">
    <property type="entry name" value="RibDG_C"/>
</dbReference>
<gene>
    <name evidence="17" type="ORF">JCM15548_11135</name>
</gene>
<evidence type="ECO:0000256" key="4">
    <source>
        <dbReference type="ARBA" id="ARBA00005259"/>
    </source>
</evidence>
<keyword evidence="11" id="KW-0511">Multifunctional enzyme</keyword>
<dbReference type="GO" id="GO:0008835">
    <property type="term" value="F:diaminohydroxyphosphoribosylaminopyrimidine deaminase activity"/>
    <property type="evidence" value="ECO:0007669"/>
    <property type="project" value="UniProtKB-EC"/>
</dbReference>
<evidence type="ECO:0000256" key="5">
    <source>
        <dbReference type="ARBA" id="ARBA00007417"/>
    </source>
</evidence>
<dbReference type="PANTHER" id="PTHR38011">
    <property type="entry name" value="DIHYDROFOLATE REDUCTASE FAMILY PROTEIN (AFU_ORTHOLOGUE AFUA_8G06820)"/>
    <property type="match status" value="1"/>
</dbReference>
<feature type="binding site" evidence="14">
    <location>
        <position position="219"/>
    </location>
    <ligand>
        <name>substrate</name>
    </ligand>
</feature>
<feature type="binding site" evidence="14">
    <location>
        <begin position="296"/>
        <end position="302"/>
    </location>
    <ligand>
        <name>NADP(+)</name>
        <dbReference type="ChEBI" id="CHEBI:58349"/>
    </ligand>
</feature>
<feature type="active site" description="Proton donor" evidence="13">
    <location>
        <position position="57"/>
    </location>
</feature>
<dbReference type="EMBL" id="BAZW01000006">
    <property type="protein sequence ID" value="GAO28984.1"/>
    <property type="molecule type" value="Genomic_DNA"/>
</dbReference>
<dbReference type="PROSITE" id="PS00903">
    <property type="entry name" value="CYT_DCMP_DEAMINASES_1"/>
    <property type="match status" value="1"/>
</dbReference>
<feature type="binding site" evidence="14">
    <location>
        <position position="196"/>
    </location>
    <ligand>
        <name>substrate</name>
    </ligand>
</feature>
<sequence length="351" mass="39615">MSHHTTTDIQYMQRCLNLARLGEGKTYPNPMVGSVIVHKGQIIGEGYHRKAGGPHAEVWAINSVANQDLLKASTLYVNLEPCSHYGQTPPCSLLIQQKKIPRVVIGCGDSFSKVAGRGIRQLEAAGVEVTTGILEQESRELNRRFFTFHEAKRPYIILKWAVTRDGFLDIDREVVKGNRPTWITNEHARRMVHQWRSREQAILVGSTTALKDNPSLTVRDWTGPHPLRLVLDRGNILPDHLALFDGESPTLLFCSAKKADNKQAEKIVIPADKEPVNAILEELYKRHIQSLIVEGGAQLLKAFIEKGLWDEARVFVGDQWFQNGIEAPQLHLTPLQSEKFGNSEMFMYRNI</sequence>
<keyword evidence="6 12" id="KW-0686">Riboflavin biosynthesis</keyword>
<dbReference type="InterPro" id="IPR024072">
    <property type="entry name" value="DHFR-like_dom_sf"/>
</dbReference>
<name>A0A0E9LUR3_9BACT</name>
<feature type="binding site" evidence="15">
    <location>
        <position position="55"/>
    </location>
    <ligand>
        <name>Zn(2+)</name>
        <dbReference type="ChEBI" id="CHEBI:29105"/>
        <note>catalytic</note>
    </ligand>
</feature>
<comment type="catalytic activity">
    <reaction evidence="12">
        <text>2,5-diamino-6-hydroxy-4-(5-phosphoribosylamino)-pyrimidine + H2O + H(+) = 5-amino-6-(5-phospho-D-ribosylamino)uracil + NH4(+)</text>
        <dbReference type="Rhea" id="RHEA:21868"/>
        <dbReference type="ChEBI" id="CHEBI:15377"/>
        <dbReference type="ChEBI" id="CHEBI:15378"/>
        <dbReference type="ChEBI" id="CHEBI:28938"/>
        <dbReference type="ChEBI" id="CHEBI:58453"/>
        <dbReference type="ChEBI" id="CHEBI:58614"/>
        <dbReference type="EC" id="3.5.4.26"/>
    </reaction>
</comment>
<feature type="domain" description="CMP/dCMP-type deaminase" evidence="16">
    <location>
        <begin position="6"/>
        <end position="130"/>
    </location>
</feature>
<dbReference type="CDD" id="cd01284">
    <property type="entry name" value="Riboflavin_deaminase-reductase"/>
    <property type="match status" value="1"/>
</dbReference>
<comment type="similarity">
    <text evidence="5 12">In the C-terminal section; belongs to the HTP reductase family.</text>
</comment>
<dbReference type="InterPro" id="IPR016192">
    <property type="entry name" value="APOBEC/CMP_deaminase_Zn-bd"/>
</dbReference>
<dbReference type="EC" id="3.5.4.26" evidence="12"/>
<dbReference type="Pfam" id="PF00383">
    <property type="entry name" value="dCMP_cyt_deam_1"/>
    <property type="match status" value="1"/>
</dbReference>
<dbReference type="PIRSF" id="PIRSF006769">
    <property type="entry name" value="RibD"/>
    <property type="match status" value="1"/>
</dbReference>
<dbReference type="NCBIfam" id="TIGR00326">
    <property type="entry name" value="eubact_ribD"/>
    <property type="match status" value="1"/>
</dbReference>
<evidence type="ECO:0000256" key="3">
    <source>
        <dbReference type="ARBA" id="ARBA00004910"/>
    </source>
</evidence>
<dbReference type="Gene3D" id="3.40.140.10">
    <property type="entry name" value="Cytidine Deaminase, domain 2"/>
    <property type="match status" value="1"/>
</dbReference>
<comment type="caution">
    <text evidence="17">The sequence shown here is derived from an EMBL/GenBank/DDBJ whole genome shotgun (WGS) entry which is preliminary data.</text>
</comment>
<evidence type="ECO:0000256" key="12">
    <source>
        <dbReference type="PIRNR" id="PIRNR006769"/>
    </source>
</evidence>
<dbReference type="STRING" id="1236989.JCM15548_11135"/>
<feature type="binding site" evidence="15">
    <location>
        <position position="91"/>
    </location>
    <ligand>
        <name>Zn(2+)</name>
        <dbReference type="ChEBI" id="CHEBI:29105"/>
        <note>catalytic</note>
    </ligand>
</feature>
<evidence type="ECO:0000259" key="16">
    <source>
        <dbReference type="PROSITE" id="PS51747"/>
    </source>
</evidence>
<dbReference type="GO" id="GO:0009231">
    <property type="term" value="P:riboflavin biosynthetic process"/>
    <property type="evidence" value="ECO:0007669"/>
    <property type="project" value="UniProtKB-UniPathway"/>
</dbReference>
<feature type="binding site" evidence="14">
    <location>
        <position position="182"/>
    </location>
    <ligand>
        <name>NADP(+)</name>
        <dbReference type="ChEBI" id="CHEBI:58349"/>
    </ligand>
</feature>
<evidence type="ECO:0000256" key="14">
    <source>
        <dbReference type="PIRSR" id="PIRSR006769-2"/>
    </source>
</evidence>
<dbReference type="Pfam" id="PF01872">
    <property type="entry name" value="RibD_C"/>
    <property type="match status" value="1"/>
</dbReference>
<dbReference type="PROSITE" id="PS51747">
    <property type="entry name" value="CYT_DCMP_DEAMINASES_2"/>
    <property type="match status" value="1"/>
</dbReference>
<comment type="cofactor">
    <cofactor evidence="12 15">
        <name>Zn(2+)</name>
        <dbReference type="ChEBI" id="CHEBI:29105"/>
    </cofactor>
    <text evidence="12 15">Binds 1 zinc ion.</text>
</comment>
<evidence type="ECO:0000256" key="15">
    <source>
        <dbReference type="PIRSR" id="PIRSR006769-3"/>
    </source>
</evidence>
<evidence type="ECO:0000313" key="17">
    <source>
        <dbReference type="EMBL" id="GAO28984.1"/>
    </source>
</evidence>
<feature type="binding site" evidence="14">
    <location>
        <position position="208"/>
    </location>
    <ligand>
        <name>NADP(+)</name>
        <dbReference type="ChEBI" id="CHEBI:58349"/>
    </ligand>
</feature>
<comment type="pathway">
    <text evidence="3 12">Cofactor biosynthesis; riboflavin biosynthesis; 5-amino-6-(D-ribitylamino)uracil from GTP: step 3/4.</text>
</comment>
<dbReference type="UniPathway" id="UPA00275">
    <property type="reaction ID" value="UER00401"/>
</dbReference>
<dbReference type="InterPro" id="IPR050765">
    <property type="entry name" value="Riboflavin_Biosynth_HTPR"/>
</dbReference>
<keyword evidence="7 12" id="KW-0479">Metal-binding</keyword>
<keyword evidence="18" id="KW-1185">Reference proteome</keyword>
<dbReference type="EC" id="1.1.1.193" evidence="12"/>